<dbReference type="GO" id="GO:0030246">
    <property type="term" value="F:carbohydrate binding"/>
    <property type="evidence" value="ECO:0007669"/>
    <property type="project" value="InterPro"/>
</dbReference>
<dbReference type="SUPFAM" id="SSF74650">
    <property type="entry name" value="Galactose mutarotase-like"/>
    <property type="match status" value="1"/>
</dbReference>
<dbReference type="Gene3D" id="2.70.98.10">
    <property type="match status" value="1"/>
</dbReference>
<dbReference type="GO" id="GO:0005975">
    <property type="term" value="P:carbohydrate metabolic process"/>
    <property type="evidence" value="ECO:0007669"/>
    <property type="project" value="InterPro"/>
</dbReference>
<dbReference type="OrthoDB" id="9808779at2"/>
<proteinExistence type="predicted"/>
<reference evidence="1 4" key="2">
    <citation type="journal article" date="2020" name="Front. Plant Sci.">
        <title>Isolation of Rhizosphere Bacteria That Improve Quality and Water Stress Tolerance in Greenhouse Ornamentals.</title>
        <authorList>
            <person name="Nordstedt N.P."/>
            <person name="Jones M.L."/>
        </authorList>
    </citation>
    <scope>NUCLEOTIDE SEQUENCE [LARGE SCALE GENOMIC DNA]</scope>
    <source>
        <strain evidence="1 4">C6C2</strain>
    </source>
</reference>
<evidence type="ECO:0000313" key="4">
    <source>
        <dbReference type="Proteomes" id="UP000536746"/>
    </source>
</evidence>
<accession>A0A246WU24</accession>
<comment type="caution">
    <text evidence="2">The sequence shown here is derived from an EMBL/GenBank/DDBJ whole genome shotgun (WGS) entry which is preliminary data.</text>
</comment>
<keyword evidence="4" id="KW-1185">Reference proteome</keyword>
<dbReference type="Pfam" id="PF01263">
    <property type="entry name" value="Aldose_epim"/>
    <property type="match status" value="1"/>
</dbReference>
<dbReference type="RefSeq" id="WP_079216400.1">
    <property type="nucleotide sequence ID" value="NZ_CP018845.1"/>
</dbReference>
<dbReference type="Proteomes" id="UP000536746">
    <property type="component" value="Unassembled WGS sequence"/>
</dbReference>
<gene>
    <name evidence="2" type="ORF">CEJ42_10105</name>
    <name evidence="1" type="ORF">HNO84_03665</name>
</gene>
<dbReference type="CDD" id="cd09021">
    <property type="entry name" value="Aldose_epim_Ec_YphB"/>
    <property type="match status" value="1"/>
</dbReference>
<sequence>MPSRATDATRAGSQELPEIHTLQSGRQRLHVMPALGGSIAAWDWQRDDRWLPLFRPWDARARDLYTTACFPLLPWSNRITEGGFDFNGKKHAVRPNRAGEPYPIHGDGWLQAWNVAAQSEDRMTLELDSARFDDNPYVYSARQLLTLRENSLEIELRVTNTGDQTLPFGLGLHPYFLHDARTRLQFRSRGVWMSGADPIPTGFARKLPLSWDYNRPAPLDGPLVDNCFEGWDGLAMIEDPTRGLRLQMHTTDRSGYTLMYRPPGLDYFCLEPITHPIDAFHMPNRPGLIDLAPGEDMVLLTRFSVCET</sequence>
<dbReference type="EMBL" id="JABFMT010000002">
    <property type="protein sequence ID" value="NUU00683.1"/>
    <property type="molecule type" value="Genomic_DNA"/>
</dbReference>
<evidence type="ECO:0000313" key="3">
    <source>
        <dbReference type="Proteomes" id="UP000197596"/>
    </source>
</evidence>
<reference evidence="2 3" key="1">
    <citation type="submission" date="2017-06" db="EMBL/GenBank/DDBJ databases">
        <title>Herbaspirillum phytohormonus sp. nov., isolated from the root nodule of Robinia pseudoacacia in lead-zinc mine.</title>
        <authorList>
            <person name="Fan M."/>
            <person name="Lin Y."/>
        </authorList>
    </citation>
    <scope>NUCLEOTIDE SEQUENCE [LARGE SCALE GENOMIC DNA]</scope>
    <source>
        <strain evidence="2 3">HZ10</strain>
    </source>
</reference>
<dbReference type="EMBL" id="NJGU01000005">
    <property type="protein sequence ID" value="OWY29204.1"/>
    <property type="molecule type" value="Genomic_DNA"/>
</dbReference>
<protein>
    <submittedName>
        <fullName evidence="1">Aldose 1-epimerase</fullName>
    </submittedName>
    <submittedName>
        <fullName evidence="2">Galactose-1-epimerase</fullName>
    </submittedName>
</protein>
<dbReference type="AlphaFoldDB" id="A0A246WU24"/>
<dbReference type="InterPro" id="IPR008183">
    <property type="entry name" value="Aldose_1/G6P_1-epimerase"/>
</dbReference>
<dbReference type="InterPro" id="IPR014718">
    <property type="entry name" value="GH-type_carb-bd"/>
</dbReference>
<dbReference type="Proteomes" id="UP000197596">
    <property type="component" value="Unassembled WGS sequence"/>
</dbReference>
<evidence type="ECO:0000313" key="1">
    <source>
        <dbReference type="EMBL" id="NUU00683.1"/>
    </source>
</evidence>
<evidence type="ECO:0000313" key="2">
    <source>
        <dbReference type="EMBL" id="OWY29204.1"/>
    </source>
</evidence>
<organism evidence="2 3">
    <name type="scientific">Herbaspirillum robiniae</name>
    <dbReference type="NCBI Taxonomy" id="2014887"/>
    <lineage>
        <taxon>Bacteria</taxon>
        <taxon>Pseudomonadati</taxon>
        <taxon>Pseudomonadota</taxon>
        <taxon>Betaproteobacteria</taxon>
        <taxon>Burkholderiales</taxon>
        <taxon>Oxalobacteraceae</taxon>
        <taxon>Herbaspirillum</taxon>
    </lineage>
</organism>
<dbReference type="GO" id="GO:0016853">
    <property type="term" value="F:isomerase activity"/>
    <property type="evidence" value="ECO:0007669"/>
    <property type="project" value="InterPro"/>
</dbReference>
<dbReference type="InterPro" id="IPR011013">
    <property type="entry name" value="Gal_mutarotase_sf_dom"/>
</dbReference>
<name>A0A246WU24_9BURK</name>